<dbReference type="EMBL" id="AP022822">
    <property type="protein sequence ID" value="BCA85172.1"/>
    <property type="molecule type" value="Genomic_DNA"/>
</dbReference>
<dbReference type="InterPro" id="IPR036890">
    <property type="entry name" value="HATPase_C_sf"/>
</dbReference>
<evidence type="ECO:0000313" key="2">
    <source>
        <dbReference type="Proteomes" id="UP000502998"/>
    </source>
</evidence>
<name>A0A679IGW9_9ENTE</name>
<dbReference type="Gene3D" id="3.40.1350.10">
    <property type="match status" value="1"/>
</dbReference>
<keyword evidence="2" id="KW-1185">Reference proteome</keyword>
<dbReference type="GO" id="GO:0003676">
    <property type="term" value="F:nucleic acid binding"/>
    <property type="evidence" value="ECO:0007669"/>
    <property type="project" value="InterPro"/>
</dbReference>
<accession>A0A679IGW9</accession>
<dbReference type="REBASE" id="391995">
    <property type="entry name" value="EsaVE80ORF6960P"/>
</dbReference>
<sequence length="640" mass="74934">MLGGSDSFIRCNIMENSGFKIKFDKNTIDHLGIKLYSKFPPVIAELISNSYDADAENVVIEIDYNNKIVTVTDDGIGMNHEELNENFLKIGRNRRKAEGTGLSKIKGRKVTGKKGLGKLAVFGIANTIEVHSIKEGIKNAFSMNYDELKAEIKDEYKPKALYENEKTDELHQTQVIIKEITQKNIMDIDTLAYNLSKRFSFYDSDFKVELVDLTSDRRIEITKSIYFEKLDKEFDWNFPDDFESELSQTEWFEWLKSHNVSGKIFTKKTPLNKSEAGFYIYVRNKLAAENDFFDDRANDTFNGYVTGYFNIDFIDDSNEADFISTDRKNILWEADEDTAKLKQYLNKLVSKVSNSWRKKRKDKKEEQLQLPEDFFEGMSKLEISSINKVKDTLIANSIETDNIDSLKRILDSMKTLYKFESFQNYIAELDDEDLTVDKVEKITTDWEYIESKELAKISIGRIKAIEQFEKYVRNDASETKVIQPFLEKFPWILDPRITTFEREVTFKKILKENFPDTELEEKNRRLDFLCNLVNGELIIIELKRPRIKISLKEIRQAREYERFLLKNHKESIANGVKTFLISDSFVMDDETTDFYSSLEDTGKLYIKSYSDLLQQAKQYNKDYITRYKEIESIYKPDKEV</sequence>
<reference evidence="1 2" key="1">
    <citation type="submission" date="2020-02" db="EMBL/GenBank/DDBJ databases">
        <title>Characterization of vanA genotype vancomycin-resistant Enterococcus saigonensis VE80.</title>
        <authorList>
            <person name="Harada T."/>
            <person name="Motooka D."/>
            <person name="Nakamura S."/>
            <person name="Yamamoto Y."/>
            <person name="Kawahara R."/>
            <person name="Kawatsu K."/>
        </authorList>
    </citation>
    <scope>NUCLEOTIDE SEQUENCE [LARGE SCALE GENOMIC DNA]</scope>
    <source>
        <strain evidence="1 2">VE80</strain>
    </source>
</reference>
<dbReference type="Gene3D" id="3.30.565.10">
    <property type="entry name" value="Histidine kinase-like ATPase, C-terminal domain"/>
    <property type="match status" value="1"/>
</dbReference>
<organism evidence="1 2">
    <name type="scientific">Enterococcus saigonensis</name>
    <dbReference type="NCBI Taxonomy" id="1805431"/>
    <lineage>
        <taxon>Bacteria</taxon>
        <taxon>Bacillati</taxon>
        <taxon>Bacillota</taxon>
        <taxon>Bacilli</taxon>
        <taxon>Lactobacillales</taxon>
        <taxon>Enterococcaceae</taxon>
        <taxon>Enterococcus</taxon>
    </lineage>
</organism>
<dbReference type="Pfam" id="PF13589">
    <property type="entry name" value="HATPase_c_3"/>
    <property type="match status" value="1"/>
</dbReference>
<dbReference type="AlphaFoldDB" id="A0A679IGW9"/>
<dbReference type="KEGG" id="esg:EsVE80_06950"/>
<protein>
    <recommendedName>
        <fullName evidence="3">ATP-binding protein</fullName>
    </recommendedName>
</protein>
<gene>
    <name evidence="1" type="ORF">EsVE80_06950</name>
</gene>
<dbReference type="Proteomes" id="UP000502998">
    <property type="component" value="Chromosome"/>
</dbReference>
<dbReference type="SUPFAM" id="SSF55874">
    <property type="entry name" value="ATPase domain of HSP90 chaperone/DNA topoisomerase II/histidine kinase"/>
    <property type="match status" value="1"/>
</dbReference>
<evidence type="ECO:0008006" key="3">
    <source>
        <dbReference type="Google" id="ProtNLM"/>
    </source>
</evidence>
<evidence type="ECO:0000313" key="1">
    <source>
        <dbReference type="EMBL" id="BCA85172.1"/>
    </source>
</evidence>
<proteinExistence type="predicted"/>
<dbReference type="InterPro" id="IPR011856">
    <property type="entry name" value="tRNA_endonuc-like_dom_sf"/>
</dbReference>